<proteinExistence type="inferred from homology"/>
<dbReference type="InterPro" id="IPR002347">
    <property type="entry name" value="SDR_fam"/>
</dbReference>
<comment type="caution">
    <text evidence="3">The sequence shown here is derived from an EMBL/GenBank/DDBJ whole genome shotgun (WGS) entry which is preliminary data.</text>
</comment>
<dbReference type="FunFam" id="3.40.50.720:FF:000173">
    <property type="entry name" value="3-oxoacyl-[acyl-carrier protein] reductase"/>
    <property type="match status" value="1"/>
</dbReference>
<dbReference type="InterPro" id="IPR036291">
    <property type="entry name" value="NAD(P)-bd_dom_sf"/>
</dbReference>
<evidence type="ECO:0000256" key="2">
    <source>
        <dbReference type="ARBA" id="ARBA00023002"/>
    </source>
</evidence>
<evidence type="ECO:0000313" key="4">
    <source>
        <dbReference type="Proteomes" id="UP000240971"/>
    </source>
</evidence>
<gene>
    <name evidence="3" type="ORF">CLV51_103549</name>
</gene>
<name>A0A2P8HK18_CHINA</name>
<dbReference type="PANTHER" id="PTHR42879:SF2">
    <property type="entry name" value="3-OXOACYL-[ACYL-CARRIER-PROTEIN] REDUCTASE FABG"/>
    <property type="match status" value="1"/>
</dbReference>
<dbReference type="Proteomes" id="UP000240971">
    <property type="component" value="Unassembled WGS sequence"/>
</dbReference>
<sequence length="271" mass="29300">MDLGLSAKTILITGGSKGIGEATAMAFAKEPGTQVAITYFQGKTQAESIVDKINAAGGKAMAVYMELGNHPSIIQAVEEVVQAWGQIDVLVNNAIQWGNAEYRGKHLEEIPISAWEYVINTNLFSLVKLTQLVLPYMRNRNWGRIVNISSDLAFDSMKGSGAYSALKASLLGLTANLVEEYSPYNILTNTVVPSWTQTEKALQYFPASLHEAMKQAFPTGRITQPEDVANTILFLCSAANGHVNGETIRVTGKGAMPLMNHVIKGHMAAAK</sequence>
<dbReference type="CDD" id="cd05233">
    <property type="entry name" value="SDR_c"/>
    <property type="match status" value="1"/>
</dbReference>
<dbReference type="SUPFAM" id="SSF51735">
    <property type="entry name" value="NAD(P)-binding Rossmann-fold domains"/>
    <property type="match status" value="1"/>
</dbReference>
<keyword evidence="4" id="KW-1185">Reference proteome</keyword>
<keyword evidence="2" id="KW-0560">Oxidoreductase</keyword>
<protein>
    <submittedName>
        <fullName evidence="3">3-oxoacyl-[acyl-carrier protein] reductase</fullName>
    </submittedName>
</protein>
<dbReference type="AlphaFoldDB" id="A0A2P8HK18"/>
<evidence type="ECO:0000313" key="3">
    <source>
        <dbReference type="EMBL" id="PSL46568.1"/>
    </source>
</evidence>
<dbReference type="PRINTS" id="PR00081">
    <property type="entry name" value="GDHRDH"/>
</dbReference>
<reference evidence="3 4" key="1">
    <citation type="submission" date="2018-03" db="EMBL/GenBank/DDBJ databases">
        <title>Genomic Encyclopedia of Archaeal and Bacterial Type Strains, Phase II (KMG-II): from individual species to whole genera.</title>
        <authorList>
            <person name="Goeker M."/>
        </authorList>
    </citation>
    <scope>NUCLEOTIDE SEQUENCE [LARGE SCALE GENOMIC DNA]</scope>
    <source>
        <strain evidence="3 4">DSM 24859</strain>
    </source>
</reference>
<dbReference type="Gene3D" id="3.40.50.720">
    <property type="entry name" value="NAD(P)-binding Rossmann-like Domain"/>
    <property type="match status" value="1"/>
</dbReference>
<dbReference type="OrthoDB" id="9804774at2"/>
<dbReference type="RefSeq" id="WP_106529341.1">
    <property type="nucleotide sequence ID" value="NZ_PYAW01000003.1"/>
</dbReference>
<dbReference type="PANTHER" id="PTHR42879">
    <property type="entry name" value="3-OXOACYL-(ACYL-CARRIER-PROTEIN) REDUCTASE"/>
    <property type="match status" value="1"/>
</dbReference>
<accession>A0A2P8HK18</accession>
<dbReference type="Pfam" id="PF13561">
    <property type="entry name" value="adh_short_C2"/>
    <property type="match status" value="1"/>
</dbReference>
<dbReference type="EMBL" id="PYAW01000003">
    <property type="protein sequence ID" value="PSL46568.1"/>
    <property type="molecule type" value="Genomic_DNA"/>
</dbReference>
<evidence type="ECO:0000256" key="1">
    <source>
        <dbReference type="ARBA" id="ARBA00006484"/>
    </source>
</evidence>
<comment type="similarity">
    <text evidence="1">Belongs to the short-chain dehydrogenases/reductases (SDR) family.</text>
</comment>
<dbReference type="GO" id="GO:0016491">
    <property type="term" value="F:oxidoreductase activity"/>
    <property type="evidence" value="ECO:0007669"/>
    <property type="project" value="UniProtKB-KW"/>
</dbReference>
<organism evidence="3 4">
    <name type="scientific">Chitinophaga niastensis</name>
    <dbReference type="NCBI Taxonomy" id="536980"/>
    <lineage>
        <taxon>Bacteria</taxon>
        <taxon>Pseudomonadati</taxon>
        <taxon>Bacteroidota</taxon>
        <taxon>Chitinophagia</taxon>
        <taxon>Chitinophagales</taxon>
        <taxon>Chitinophagaceae</taxon>
        <taxon>Chitinophaga</taxon>
    </lineage>
</organism>
<dbReference type="InterPro" id="IPR050259">
    <property type="entry name" value="SDR"/>
</dbReference>
<dbReference type="PRINTS" id="PR00080">
    <property type="entry name" value="SDRFAMILY"/>
</dbReference>